<evidence type="ECO:0000256" key="1">
    <source>
        <dbReference type="SAM" id="MobiDB-lite"/>
    </source>
</evidence>
<sequence>MATEGECAAATIAMHAAVMATKGEHRFSGGDAQSLCLPPLAASFPPPFSLHRHQPPFPLHRCVGEEGSGTGKEVWQRRGVWRGGGS</sequence>
<organism evidence="2">
    <name type="scientific">Oryza sativa</name>
    <name type="common">Rice</name>
    <dbReference type="NCBI Taxonomy" id="4530"/>
    <lineage>
        <taxon>Eukaryota</taxon>
        <taxon>Viridiplantae</taxon>
        <taxon>Streptophyta</taxon>
        <taxon>Embryophyta</taxon>
        <taxon>Tracheophyta</taxon>
        <taxon>Spermatophyta</taxon>
        <taxon>Magnoliopsida</taxon>
        <taxon>Liliopsida</taxon>
        <taxon>Poales</taxon>
        <taxon>Poaceae</taxon>
        <taxon>BOP clade</taxon>
        <taxon>Oryzoideae</taxon>
        <taxon>Oryzeae</taxon>
        <taxon>Oryzinae</taxon>
        <taxon>Oryza</taxon>
    </lineage>
</organism>
<feature type="region of interest" description="Disordered" evidence="1">
    <location>
        <begin position="63"/>
        <end position="86"/>
    </location>
</feature>
<name>A0A0A0QVI6_ORYSA</name>
<dbReference type="AlphaFoldDB" id="A0A0A0QVI6"/>
<protein>
    <submittedName>
        <fullName evidence="2">Uncharacterized protein</fullName>
    </submittedName>
</protein>
<accession>A0A0A0QVI6</accession>
<proteinExistence type="evidence at transcript level"/>
<evidence type="ECO:0000313" key="2">
    <source>
        <dbReference type="EMBL" id="AIT99301.1"/>
    </source>
</evidence>
<reference evidence="2" key="1">
    <citation type="submission" date="2013-11" db="EMBL/GenBank/DDBJ databases">
        <authorList>
            <person name="Lee S.-B."/>
            <person name="Jang A.-C."/>
            <person name="Seoh E.-J."/>
            <person name="Yoon H.-J."/>
            <person name="Suh S.-C."/>
            <person name="Lee Y.-H."/>
        </authorList>
    </citation>
    <scope>NUCLEOTIDE SEQUENCE</scope>
</reference>
<dbReference type="EMBL" id="KF857217">
    <property type="protein sequence ID" value="AIT99301.1"/>
    <property type="molecule type" value="mRNA"/>
</dbReference>